<reference evidence="3" key="1">
    <citation type="journal article" date="2014" name="Int. J. Syst. Evol. Microbiol.">
        <title>Complete genome sequence of Corynebacterium casei LMG S-19264T (=DSM 44701T), isolated from a smear-ripened cheese.</title>
        <authorList>
            <consortium name="US DOE Joint Genome Institute (JGI-PGF)"/>
            <person name="Walter F."/>
            <person name="Albersmeier A."/>
            <person name="Kalinowski J."/>
            <person name="Ruckert C."/>
        </authorList>
    </citation>
    <scope>NUCLEOTIDE SEQUENCE</scope>
    <source>
        <strain evidence="3">CGMCC 1.15478</strain>
    </source>
</reference>
<accession>A0A916UI07</accession>
<dbReference type="PANTHER" id="PTHR40076">
    <property type="entry name" value="MEMBRANE PROTEIN-RELATED"/>
    <property type="match status" value="1"/>
</dbReference>
<dbReference type="AlphaFoldDB" id="A0A916UI07"/>
<dbReference type="InterPro" id="IPR010380">
    <property type="entry name" value="DUF975"/>
</dbReference>
<keyword evidence="1" id="KW-1133">Transmembrane helix</keyword>
<comment type="caution">
    <text evidence="3">The sequence shown here is derived from an EMBL/GenBank/DDBJ whole genome shotgun (WGS) entry which is preliminary data.</text>
</comment>
<evidence type="ECO:0000259" key="2">
    <source>
        <dbReference type="Pfam" id="PF25231"/>
    </source>
</evidence>
<proteinExistence type="predicted"/>
<dbReference type="Pfam" id="PF25231">
    <property type="entry name" value="DUF7847"/>
    <property type="match status" value="1"/>
</dbReference>
<keyword evidence="4" id="KW-1185">Reference proteome</keyword>
<dbReference type="PANTHER" id="PTHR40076:SF1">
    <property type="entry name" value="MEMBRANE PROTEIN"/>
    <property type="match status" value="1"/>
</dbReference>
<evidence type="ECO:0000313" key="3">
    <source>
        <dbReference type="EMBL" id="GGC72950.1"/>
    </source>
</evidence>
<sequence>MSFAWGRFRDNVGTWLAFMLISIAASLLVVFPMSLVFFAPVADSGSGTALVLTLGAAGVALIVLVGMLLQAALVRAALAESAQDRPSLRHFGRIRNLSQALLAMAIVAVLTFAGLLLFVLPGLLVAFFSMFAVHFAVDQNLSAIDAIKSSWRAVGANVGPLLLLVLVLYLINLAGALILIGFLVTVPVAAIAVALAYRRVTGTA</sequence>
<feature type="transmembrane region" description="Helical" evidence="1">
    <location>
        <begin position="50"/>
        <end position="78"/>
    </location>
</feature>
<dbReference type="InterPro" id="IPR057169">
    <property type="entry name" value="DUF7847"/>
</dbReference>
<feature type="transmembrane region" description="Helical" evidence="1">
    <location>
        <begin position="99"/>
        <end position="118"/>
    </location>
</feature>
<dbReference type="EMBL" id="BMJH01000003">
    <property type="protein sequence ID" value="GGC72950.1"/>
    <property type="molecule type" value="Genomic_DNA"/>
</dbReference>
<keyword evidence="1" id="KW-0472">Membrane</keyword>
<protein>
    <recommendedName>
        <fullName evidence="2">DUF7847 domain-containing protein</fullName>
    </recommendedName>
</protein>
<evidence type="ECO:0000256" key="1">
    <source>
        <dbReference type="SAM" id="Phobius"/>
    </source>
</evidence>
<feature type="transmembrane region" description="Helical" evidence="1">
    <location>
        <begin position="177"/>
        <end position="197"/>
    </location>
</feature>
<organism evidence="3 4">
    <name type="scientific">Hoyosella rhizosphaerae</name>
    <dbReference type="NCBI Taxonomy" id="1755582"/>
    <lineage>
        <taxon>Bacteria</taxon>
        <taxon>Bacillati</taxon>
        <taxon>Actinomycetota</taxon>
        <taxon>Actinomycetes</taxon>
        <taxon>Mycobacteriales</taxon>
        <taxon>Hoyosellaceae</taxon>
        <taxon>Hoyosella</taxon>
    </lineage>
</organism>
<gene>
    <name evidence="3" type="ORF">GCM10011410_27530</name>
</gene>
<feature type="transmembrane region" description="Helical" evidence="1">
    <location>
        <begin position="12"/>
        <end position="38"/>
    </location>
</feature>
<dbReference type="Proteomes" id="UP000641514">
    <property type="component" value="Unassembled WGS sequence"/>
</dbReference>
<evidence type="ECO:0000313" key="4">
    <source>
        <dbReference type="Proteomes" id="UP000641514"/>
    </source>
</evidence>
<keyword evidence="1" id="KW-0812">Transmembrane</keyword>
<reference evidence="3" key="2">
    <citation type="submission" date="2020-09" db="EMBL/GenBank/DDBJ databases">
        <authorList>
            <person name="Sun Q."/>
            <person name="Zhou Y."/>
        </authorList>
    </citation>
    <scope>NUCLEOTIDE SEQUENCE</scope>
    <source>
        <strain evidence="3">CGMCC 1.15478</strain>
    </source>
</reference>
<feature type="transmembrane region" description="Helical" evidence="1">
    <location>
        <begin position="153"/>
        <end position="171"/>
    </location>
</feature>
<name>A0A916UI07_9ACTN</name>
<feature type="domain" description="DUF7847" evidence="2">
    <location>
        <begin position="107"/>
        <end position="190"/>
    </location>
</feature>